<dbReference type="EMBL" id="AUSU01009597">
    <property type="protein sequence ID" value="EPS58042.1"/>
    <property type="molecule type" value="Genomic_DNA"/>
</dbReference>
<reference evidence="2 3" key="1">
    <citation type="journal article" date="2013" name="BMC Genomics">
        <title>The miniature genome of a carnivorous plant Genlisea aurea contains a low number of genes and short non-coding sequences.</title>
        <authorList>
            <person name="Leushkin E.V."/>
            <person name="Sutormin R.A."/>
            <person name="Nabieva E.R."/>
            <person name="Penin A.A."/>
            <person name="Kondrashov A.S."/>
            <person name="Logacheva M.D."/>
        </authorList>
    </citation>
    <scope>NUCLEOTIDE SEQUENCE [LARGE SCALE GENOMIC DNA]</scope>
</reference>
<organism evidence="2 3">
    <name type="scientific">Genlisea aurea</name>
    <dbReference type="NCBI Taxonomy" id="192259"/>
    <lineage>
        <taxon>Eukaryota</taxon>
        <taxon>Viridiplantae</taxon>
        <taxon>Streptophyta</taxon>
        <taxon>Embryophyta</taxon>
        <taxon>Tracheophyta</taxon>
        <taxon>Spermatophyta</taxon>
        <taxon>Magnoliopsida</taxon>
        <taxon>eudicotyledons</taxon>
        <taxon>Gunneridae</taxon>
        <taxon>Pentapetalae</taxon>
        <taxon>asterids</taxon>
        <taxon>lamiids</taxon>
        <taxon>Lamiales</taxon>
        <taxon>Lentibulariaceae</taxon>
        <taxon>Genlisea</taxon>
    </lineage>
</organism>
<dbReference type="Proteomes" id="UP000015453">
    <property type="component" value="Unassembled WGS sequence"/>
</dbReference>
<comment type="caution">
    <text evidence="2">The sequence shown here is derived from an EMBL/GenBank/DDBJ whole genome shotgun (WGS) entry which is preliminary data.</text>
</comment>
<accession>S8DF79</accession>
<evidence type="ECO:0000313" key="2">
    <source>
        <dbReference type="EMBL" id="EPS58042.1"/>
    </source>
</evidence>
<feature type="compositionally biased region" description="Low complexity" evidence="1">
    <location>
        <begin position="31"/>
        <end position="42"/>
    </location>
</feature>
<gene>
    <name evidence="2" type="ORF">M569_16775</name>
</gene>
<name>S8DF79_9LAMI</name>
<evidence type="ECO:0000256" key="1">
    <source>
        <dbReference type="SAM" id="MobiDB-lite"/>
    </source>
</evidence>
<protein>
    <submittedName>
        <fullName evidence="2">Uncharacterized protein</fullName>
    </submittedName>
</protein>
<keyword evidence="3" id="KW-1185">Reference proteome</keyword>
<proteinExistence type="predicted"/>
<dbReference type="AlphaFoldDB" id="S8DF79"/>
<feature type="compositionally biased region" description="Acidic residues" evidence="1">
    <location>
        <begin position="14"/>
        <end position="30"/>
    </location>
</feature>
<feature type="region of interest" description="Disordered" evidence="1">
    <location>
        <begin position="1"/>
        <end position="51"/>
    </location>
</feature>
<evidence type="ECO:0000313" key="3">
    <source>
        <dbReference type="Proteomes" id="UP000015453"/>
    </source>
</evidence>
<sequence>MGMDPSLQGVNNGEESDQEGEAMEGEEDSDSSVSSEECTLSENAPSEFSHAIDEPDWGEAYKLCPRFGEVWNHVTNPRLTWPPGYQREGGRLFCDGVLCIPTPYEKMWLLDQHSFLGHVGMERLWAYLKFRFQWADMDRVRKVHVVQGTSKVIPNSP</sequence>